<keyword evidence="1" id="KW-0812">Transmembrane</keyword>
<evidence type="ECO:0008006" key="4">
    <source>
        <dbReference type="Google" id="ProtNLM"/>
    </source>
</evidence>
<name>A0A328V9B3_9CHLR</name>
<keyword evidence="1" id="KW-1133">Transmembrane helix</keyword>
<dbReference type="InterPro" id="IPR009339">
    <property type="entry name" value="DUF998"/>
</dbReference>
<dbReference type="Pfam" id="PF06197">
    <property type="entry name" value="DUF998"/>
    <property type="match status" value="1"/>
</dbReference>
<organism evidence="2 3">
    <name type="scientific">Thermogemmatispora tikiterensis</name>
    <dbReference type="NCBI Taxonomy" id="1825093"/>
    <lineage>
        <taxon>Bacteria</taxon>
        <taxon>Bacillati</taxon>
        <taxon>Chloroflexota</taxon>
        <taxon>Ktedonobacteria</taxon>
        <taxon>Thermogemmatisporales</taxon>
        <taxon>Thermogemmatisporaceae</taxon>
        <taxon>Thermogemmatispora</taxon>
    </lineage>
</organism>
<keyword evidence="3" id="KW-1185">Reference proteome</keyword>
<evidence type="ECO:0000313" key="2">
    <source>
        <dbReference type="EMBL" id="RAQ94236.1"/>
    </source>
</evidence>
<sequence>MWLTYGTAGTVLFPVIYLIEGATRPDYNALQQAISALSLGPDGWIQQVNFALCGVSVLWLAFVWRQVLRDGVCATLYPIIRGIEGVGLVAIAIFSQDPGYGYPPGAPAGAGPSTLGGTLHLSFTILVVQAMCLGLLVIAWRFWKTPHLRGWAAFSLACGLLPMVFMPFFVLAQNNPHSAFAGYAGLFERLATNADTIWGTVLLIPFWAGKRLMRP</sequence>
<protein>
    <recommendedName>
        <fullName evidence="4">DUF998 domain-containing protein</fullName>
    </recommendedName>
</protein>
<feature type="transmembrane region" description="Helical" evidence="1">
    <location>
        <begin position="76"/>
        <end position="95"/>
    </location>
</feature>
<dbReference type="AlphaFoldDB" id="A0A328V9B3"/>
<evidence type="ECO:0000313" key="3">
    <source>
        <dbReference type="Proteomes" id="UP000248706"/>
    </source>
</evidence>
<reference evidence="2 3" key="1">
    <citation type="submission" date="2016-08" db="EMBL/GenBank/DDBJ databases">
        <title>Analysis of Carbohydrate Active Enzymes in Thermogemmatispora T81 Reveals Carbohydrate Degradation Ability.</title>
        <authorList>
            <person name="Tomazini A."/>
            <person name="Lal S."/>
            <person name="Stott M."/>
            <person name="Henrissat B."/>
            <person name="Polikarpov I."/>
            <person name="Sparling R."/>
            <person name="Levin D.B."/>
        </authorList>
    </citation>
    <scope>NUCLEOTIDE SEQUENCE [LARGE SCALE GENOMIC DNA]</scope>
    <source>
        <strain evidence="2 3">T81</strain>
    </source>
</reference>
<dbReference type="EMBL" id="MCIF01000002">
    <property type="protein sequence ID" value="RAQ94236.1"/>
    <property type="molecule type" value="Genomic_DNA"/>
</dbReference>
<feature type="transmembrane region" description="Helical" evidence="1">
    <location>
        <begin position="151"/>
        <end position="170"/>
    </location>
</feature>
<proteinExistence type="predicted"/>
<dbReference type="Proteomes" id="UP000248706">
    <property type="component" value="Unassembled WGS sequence"/>
</dbReference>
<accession>A0A328V9B3</accession>
<feature type="transmembrane region" description="Helical" evidence="1">
    <location>
        <begin position="115"/>
        <end position="139"/>
    </location>
</feature>
<feature type="transmembrane region" description="Helical" evidence="1">
    <location>
        <begin position="190"/>
        <end position="209"/>
    </location>
</feature>
<comment type="caution">
    <text evidence="2">The sequence shown here is derived from an EMBL/GenBank/DDBJ whole genome shotgun (WGS) entry which is preliminary data.</text>
</comment>
<evidence type="ECO:0000256" key="1">
    <source>
        <dbReference type="SAM" id="Phobius"/>
    </source>
</evidence>
<feature type="transmembrane region" description="Helical" evidence="1">
    <location>
        <begin position="44"/>
        <end position="64"/>
    </location>
</feature>
<keyword evidence="1" id="KW-0472">Membrane</keyword>
<gene>
    <name evidence="2" type="ORF">A4R35_01750</name>
</gene>
<dbReference type="RefSeq" id="WP_189361225.1">
    <property type="nucleotide sequence ID" value="NZ_MCIF01000002.1"/>
</dbReference>